<proteinExistence type="predicted"/>
<evidence type="ECO:0000313" key="2">
    <source>
        <dbReference type="EMBL" id="CCX31864.1"/>
    </source>
</evidence>
<feature type="region of interest" description="Disordered" evidence="1">
    <location>
        <begin position="1"/>
        <end position="49"/>
    </location>
</feature>
<dbReference type="EMBL" id="HF935655">
    <property type="protein sequence ID" value="CCX31864.1"/>
    <property type="molecule type" value="Genomic_DNA"/>
</dbReference>
<reference evidence="2 3" key="1">
    <citation type="journal article" date="2013" name="PLoS Genet.">
        <title>The genome and development-dependent transcriptomes of Pyronema confluens: a window into fungal evolution.</title>
        <authorList>
            <person name="Traeger S."/>
            <person name="Altegoer F."/>
            <person name="Freitag M."/>
            <person name="Gabaldon T."/>
            <person name="Kempken F."/>
            <person name="Kumar A."/>
            <person name="Marcet-Houben M."/>
            <person name="Poggeler S."/>
            <person name="Stajich J.E."/>
            <person name="Nowrousian M."/>
        </authorList>
    </citation>
    <scope>NUCLEOTIDE SEQUENCE [LARGE SCALE GENOMIC DNA]</scope>
    <source>
        <strain evidence="3">CBS 100304</strain>
        <tissue evidence="2">Vegetative mycelium</tissue>
    </source>
</reference>
<feature type="compositionally biased region" description="Low complexity" evidence="1">
    <location>
        <begin position="10"/>
        <end position="49"/>
    </location>
</feature>
<keyword evidence="3" id="KW-1185">Reference proteome</keyword>
<protein>
    <submittedName>
        <fullName evidence="2">Uncharacterized protein</fullName>
    </submittedName>
</protein>
<feature type="compositionally biased region" description="Low complexity" evidence="1">
    <location>
        <begin position="149"/>
        <end position="163"/>
    </location>
</feature>
<organism evidence="2 3">
    <name type="scientific">Pyronema omphalodes (strain CBS 100304)</name>
    <name type="common">Pyronema confluens</name>
    <dbReference type="NCBI Taxonomy" id="1076935"/>
    <lineage>
        <taxon>Eukaryota</taxon>
        <taxon>Fungi</taxon>
        <taxon>Dikarya</taxon>
        <taxon>Ascomycota</taxon>
        <taxon>Pezizomycotina</taxon>
        <taxon>Pezizomycetes</taxon>
        <taxon>Pezizales</taxon>
        <taxon>Pyronemataceae</taxon>
        <taxon>Pyronema</taxon>
    </lineage>
</organism>
<sequence length="217" mass="22713">MQSPKRLRTDSTTDLSSSASSNASMPSISSLIAPNAHPSSRSPSVSPSLSSAYPVAIYPHGHQQPQKTPEEQMTRLLSDVRALEQGQLNMLSDIAQLQDGLQTLRYGQRKLLQEVNGLQQALNNTNLLLTTLVNSVGCGCHGPLPSPPASTNSSSTHSSPASSDNHHTSPHNSHSHPVQLPVFGGVPGYAHMATGHYANSPATSYAAPVGGKAGARA</sequence>
<evidence type="ECO:0000313" key="3">
    <source>
        <dbReference type="Proteomes" id="UP000018144"/>
    </source>
</evidence>
<gene>
    <name evidence="2" type="ORF">PCON_11534</name>
</gene>
<dbReference type="OrthoDB" id="10394388at2759"/>
<feature type="region of interest" description="Disordered" evidence="1">
    <location>
        <begin position="146"/>
        <end position="181"/>
    </location>
</feature>
<dbReference type="Proteomes" id="UP000018144">
    <property type="component" value="Unassembled WGS sequence"/>
</dbReference>
<accession>U4LIE3</accession>
<dbReference type="AlphaFoldDB" id="U4LIE3"/>
<name>U4LIE3_PYROM</name>
<evidence type="ECO:0000256" key="1">
    <source>
        <dbReference type="SAM" id="MobiDB-lite"/>
    </source>
</evidence>